<evidence type="ECO:0000256" key="3">
    <source>
        <dbReference type="SAM" id="Phobius"/>
    </source>
</evidence>
<dbReference type="RefSeq" id="WP_284293699.1">
    <property type="nucleotide sequence ID" value="NZ_BSUK01000001.1"/>
</dbReference>
<feature type="transmembrane region" description="Helical" evidence="3">
    <location>
        <begin position="22"/>
        <end position="46"/>
    </location>
</feature>
<dbReference type="Pfam" id="PF03816">
    <property type="entry name" value="LytR_cpsA_psr"/>
    <property type="match status" value="1"/>
</dbReference>
<dbReference type="NCBIfam" id="TIGR00350">
    <property type="entry name" value="lytR_cpsA_psr"/>
    <property type="match status" value="1"/>
</dbReference>
<keyword evidence="6" id="KW-1185">Reference proteome</keyword>
<feature type="region of interest" description="Disordered" evidence="2">
    <location>
        <begin position="376"/>
        <end position="437"/>
    </location>
</feature>
<name>A0ABQ6I4I5_9MICO</name>
<sequence length="437" mass="45487">MTTNNAAEKGAPRHARFLRTHVVAKVMGLVLVAAIAGVSSGAYAFVRHYQGNIDSNDTTFLAAKDKKTKDPSDPDAGHDLNILILGSDSRGGANGKIVKDDNGGQRSDTTIVLHISADRKRMEAVSIPRDSIVDIPACQIDAKGHSTGAAPATMFNAAFSFGADKAKAEGGDASAQIAGGAACTWQTVESTTGITLDGYVVLDFSGFEGMINALGGVPMCIPTKTVVPKADLDLDAGYQTLKGKEALGYARAREGIGDGSDTGRIKRQQELMGAISNKVFAQNFLTDAPKLFKFLDAATKSLHTSKTDGGLNLSSVTSLVGLGLSLRHMSSSDVTFLTIPNGPYPANHNRLVWTEPAASEIWDKLAEDKPLTAAEEKAAKKAKASATAKATSKATSGTSDKSSGTTKKPTTPATPKDRDKDGITAADVVSSKGACTS</sequence>
<keyword evidence="3" id="KW-1133">Transmembrane helix</keyword>
<dbReference type="PANTHER" id="PTHR33392:SF6">
    <property type="entry name" value="POLYISOPRENYL-TEICHOIC ACID--PEPTIDOGLYCAN TEICHOIC ACID TRANSFERASE TAGU"/>
    <property type="match status" value="1"/>
</dbReference>
<dbReference type="EMBL" id="BSUK01000001">
    <property type="protein sequence ID" value="GMA25053.1"/>
    <property type="molecule type" value="Genomic_DNA"/>
</dbReference>
<reference evidence="6" key="1">
    <citation type="journal article" date="2019" name="Int. J. Syst. Evol. Microbiol.">
        <title>The Global Catalogue of Microorganisms (GCM) 10K type strain sequencing project: providing services to taxonomists for standard genome sequencing and annotation.</title>
        <authorList>
            <consortium name="The Broad Institute Genomics Platform"/>
            <consortium name="The Broad Institute Genome Sequencing Center for Infectious Disease"/>
            <person name="Wu L."/>
            <person name="Ma J."/>
        </authorList>
    </citation>
    <scope>NUCLEOTIDE SEQUENCE [LARGE SCALE GENOMIC DNA]</scope>
    <source>
        <strain evidence="6">NBRC 106348</strain>
    </source>
</reference>
<organism evidence="5 6">
    <name type="scientific">Luteimicrobium album</name>
    <dbReference type="NCBI Taxonomy" id="1054550"/>
    <lineage>
        <taxon>Bacteria</taxon>
        <taxon>Bacillati</taxon>
        <taxon>Actinomycetota</taxon>
        <taxon>Actinomycetes</taxon>
        <taxon>Micrococcales</taxon>
        <taxon>Luteimicrobium</taxon>
    </lineage>
</organism>
<feature type="domain" description="Cell envelope-related transcriptional attenuator" evidence="4">
    <location>
        <begin position="106"/>
        <end position="279"/>
    </location>
</feature>
<evidence type="ECO:0000256" key="1">
    <source>
        <dbReference type="ARBA" id="ARBA00006068"/>
    </source>
</evidence>
<evidence type="ECO:0000256" key="2">
    <source>
        <dbReference type="SAM" id="MobiDB-lite"/>
    </source>
</evidence>
<protein>
    <submittedName>
        <fullName evidence="5">Transcriptional regulator</fullName>
    </submittedName>
</protein>
<keyword evidence="3" id="KW-0812">Transmembrane</keyword>
<dbReference type="Gene3D" id="3.40.630.190">
    <property type="entry name" value="LCP protein"/>
    <property type="match status" value="1"/>
</dbReference>
<dbReference type="Proteomes" id="UP001157091">
    <property type="component" value="Unassembled WGS sequence"/>
</dbReference>
<comment type="caution">
    <text evidence="5">The sequence shown here is derived from an EMBL/GenBank/DDBJ whole genome shotgun (WGS) entry which is preliminary data.</text>
</comment>
<dbReference type="PANTHER" id="PTHR33392">
    <property type="entry name" value="POLYISOPRENYL-TEICHOIC ACID--PEPTIDOGLYCAN TEICHOIC ACID TRANSFERASE TAGU"/>
    <property type="match status" value="1"/>
</dbReference>
<evidence type="ECO:0000313" key="6">
    <source>
        <dbReference type="Proteomes" id="UP001157091"/>
    </source>
</evidence>
<gene>
    <name evidence="5" type="ORF">GCM10025864_28120</name>
</gene>
<evidence type="ECO:0000259" key="4">
    <source>
        <dbReference type="Pfam" id="PF03816"/>
    </source>
</evidence>
<evidence type="ECO:0000313" key="5">
    <source>
        <dbReference type="EMBL" id="GMA25053.1"/>
    </source>
</evidence>
<keyword evidence="3" id="KW-0472">Membrane</keyword>
<comment type="similarity">
    <text evidence="1">Belongs to the LytR/CpsA/Psr (LCP) family.</text>
</comment>
<feature type="compositionally biased region" description="Low complexity" evidence="2">
    <location>
        <begin position="384"/>
        <end position="414"/>
    </location>
</feature>
<accession>A0ABQ6I4I5</accession>
<dbReference type="InterPro" id="IPR050922">
    <property type="entry name" value="LytR/CpsA/Psr_CW_biosynth"/>
</dbReference>
<dbReference type="InterPro" id="IPR004474">
    <property type="entry name" value="LytR_CpsA_psr"/>
</dbReference>
<proteinExistence type="inferred from homology"/>